<comment type="caution">
    <text evidence="4">The sequence shown here is derived from an EMBL/GenBank/DDBJ whole genome shotgun (WGS) entry which is preliminary data.</text>
</comment>
<feature type="chain" id="PRO_5046463605" description="Gram-positive cocci surface proteins LPxTG domain-containing protein" evidence="3">
    <location>
        <begin position="36"/>
        <end position="308"/>
    </location>
</feature>
<evidence type="ECO:0000256" key="3">
    <source>
        <dbReference type="SAM" id="SignalP"/>
    </source>
</evidence>
<feature type="transmembrane region" description="Helical" evidence="2">
    <location>
        <begin position="280"/>
        <end position="299"/>
    </location>
</feature>
<proteinExistence type="predicted"/>
<evidence type="ECO:0008006" key="6">
    <source>
        <dbReference type="Google" id="ProtNLM"/>
    </source>
</evidence>
<gene>
    <name evidence="4" type="ORF">JKJ07_17055</name>
</gene>
<feature type="compositionally biased region" description="Gly residues" evidence="1">
    <location>
        <begin position="261"/>
        <end position="272"/>
    </location>
</feature>
<evidence type="ECO:0000313" key="5">
    <source>
        <dbReference type="Proteomes" id="UP000598996"/>
    </source>
</evidence>
<keyword evidence="5" id="KW-1185">Reference proteome</keyword>
<dbReference type="RefSeq" id="WP_202992525.1">
    <property type="nucleotide sequence ID" value="NZ_JAENHO010000004.1"/>
</dbReference>
<name>A0ABS1VMP4_9ACTN</name>
<evidence type="ECO:0000256" key="1">
    <source>
        <dbReference type="SAM" id="MobiDB-lite"/>
    </source>
</evidence>
<reference evidence="4 5" key="1">
    <citation type="submission" date="2021-01" db="EMBL/GenBank/DDBJ databases">
        <title>Actinoplanes sp. nov. LDG1-01 isolated from lichen.</title>
        <authorList>
            <person name="Saeng-In P."/>
            <person name="Phongsopitanun W."/>
            <person name="Kanchanasin P."/>
            <person name="Yuki M."/>
            <person name="Kudo T."/>
            <person name="Ohkuma M."/>
            <person name="Tanasupawat S."/>
        </authorList>
    </citation>
    <scope>NUCLEOTIDE SEQUENCE [LARGE SCALE GENOMIC DNA]</scope>
    <source>
        <strain evidence="4 5">LDG1-01</strain>
    </source>
</reference>
<keyword evidence="2" id="KW-0472">Membrane</keyword>
<evidence type="ECO:0000313" key="4">
    <source>
        <dbReference type="EMBL" id="MBL7256007.1"/>
    </source>
</evidence>
<organism evidence="4 5">
    <name type="scientific">Paractinoplanes lichenicola</name>
    <dbReference type="NCBI Taxonomy" id="2802976"/>
    <lineage>
        <taxon>Bacteria</taxon>
        <taxon>Bacillati</taxon>
        <taxon>Actinomycetota</taxon>
        <taxon>Actinomycetes</taxon>
        <taxon>Micromonosporales</taxon>
        <taxon>Micromonosporaceae</taxon>
        <taxon>Paractinoplanes</taxon>
    </lineage>
</organism>
<feature type="signal peptide" evidence="3">
    <location>
        <begin position="1"/>
        <end position="35"/>
    </location>
</feature>
<keyword evidence="2" id="KW-0812">Transmembrane</keyword>
<feature type="region of interest" description="Disordered" evidence="1">
    <location>
        <begin position="147"/>
        <end position="184"/>
    </location>
</feature>
<feature type="compositionally biased region" description="Pro residues" evidence="1">
    <location>
        <begin position="251"/>
        <end position="260"/>
    </location>
</feature>
<feature type="compositionally biased region" description="Polar residues" evidence="1">
    <location>
        <begin position="147"/>
        <end position="162"/>
    </location>
</feature>
<accession>A0ABS1VMP4</accession>
<evidence type="ECO:0000256" key="2">
    <source>
        <dbReference type="SAM" id="Phobius"/>
    </source>
</evidence>
<feature type="region of interest" description="Disordered" evidence="1">
    <location>
        <begin position="245"/>
        <end position="272"/>
    </location>
</feature>
<keyword evidence="3" id="KW-0732">Signal</keyword>
<sequence>MDLQFRRATAWAVLGASAIFASAAALVATSRPAYADEAVADLEVKVSATTAMTGELFRRLELRVVNNGPSDVPRSWTIVFDFSGLNDRKVTVLPVQLPDCVLSDDKLVCTETLSLPVGFSHFQTMPFNLDARPGEQGPVGSFTITAASSSVSDPNPENNTATIDVRAAEPSTAPTTPPAPGDERHCEAYLYTGTRTDLCADFRGAHNPSCDTVKYRVTLPDYRNDPWGLDGPAGAAFTGVRGLGCENNPRKPAPASPAPPAGGGGGGGGGLPVTGADGPVTAGFGLALLAIGAGAVLLVRRRARRFEP</sequence>
<dbReference type="Proteomes" id="UP000598996">
    <property type="component" value="Unassembled WGS sequence"/>
</dbReference>
<keyword evidence="2" id="KW-1133">Transmembrane helix</keyword>
<protein>
    <recommendedName>
        <fullName evidence="6">Gram-positive cocci surface proteins LPxTG domain-containing protein</fullName>
    </recommendedName>
</protein>
<dbReference type="EMBL" id="JAENHO010000004">
    <property type="protein sequence ID" value="MBL7256007.1"/>
    <property type="molecule type" value="Genomic_DNA"/>
</dbReference>